<dbReference type="Pfam" id="PF01551">
    <property type="entry name" value="Peptidase_M23"/>
    <property type="match status" value="1"/>
</dbReference>
<evidence type="ECO:0000259" key="1">
    <source>
        <dbReference type="Pfam" id="PF01551"/>
    </source>
</evidence>
<dbReference type="InterPro" id="IPR050570">
    <property type="entry name" value="Cell_wall_metabolism_enzyme"/>
</dbReference>
<reference evidence="2 3" key="1">
    <citation type="submission" date="2020-08" db="EMBL/GenBank/DDBJ databases">
        <title>Acidobacteriota in marine sediments use diverse sulfur dissimilation pathways.</title>
        <authorList>
            <person name="Wasmund K."/>
        </authorList>
    </citation>
    <scope>NUCLEOTIDE SEQUENCE [LARGE SCALE GENOMIC DNA]</scope>
    <source>
        <strain evidence="2">MAG AM4</strain>
    </source>
</reference>
<gene>
    <name evidence="2" type="ORF">IFK94_00845</name>
</gene>
<dbReference type="Proteomes" id="UP000648239">
    <property type="component" value="Unassembled WGS sequence"/>
</dbReference>
<dbReference type="Gene3D" id="2.70.70.10">
    <property type="entry name" value="Glucose Permease (Domain IIA)"/>
    <property type="match status" value="1"/>
</dbReference>
<dbReference type="FunFam" id="2.70.70.10:FF:000006">
    <property type="entry name" value="M23 family peptidase"/>
    <property type="match status" value="1"/>
</dbReference>
<dbReference type="AlphaFoldDB" id="A0A8J6XRT6"/>
<dbReference type="EMBL" id="JACXWD010000001">
    <property type="protein sequence ID" value="MBD3866648.1"/>
    <property type="molecule type" value="Genomic_DNA"/>
</dbReference>
<sequence length="295" mass="32816">MPRKFYTILILPHADSRMRKIHLSRNFVLSMAGLLAALLLAGASAPHLLLRMNTQDGTMDRLAVENQVLLEEKLQFENALVTMRGRLEKNEEYAGKLAEVLGVDGLPTSEPAAGGARAIRPSMLNLQRALDEDMATLGDRASGLDRSMEMIDEAWNERLEHLAATPSIRPVRGFFSHGYGWRKDPFSGKREFHQGVDIVANKGTPIRASADGVITRATRYMGYGKMVHISHGYGMATRYAHMSEILVRSGQRIKRGDVIGKVGSTGRSTGPHLHYEVFKSGRREDPRKYLGDKSF</sequence>
<organism evidence="2 3">
    <name type="scientific">Candidatus Polarisedimenticola svalbardensis</name>
    <dbReference type="NCBI Taxonomy" id="2886004"/>
    <lineage>
        <taxon>Bacteria</taxon>
        <taxon>Pseudomonadati</taxon>
        <taxon>Acidobacteriota</taxon>
        <taxon>Candidatus Polarisedimenticolia</taxon>
        <taxon>Candidatus Polarisedimenticolales</taxon>
        <taxon>Candidatus Polarisedimenticolaceae</taxon>
        <taxon>Candidatus Polarisedimenticola</taxon>
    </lineage>
</organism>
<dbReference type="CDD" id="cd12797">
    <property type="entry name" value="M23_peptidase"/>
    <property type="match status" value="1"/>
</dbReference>
<protein>
    <submittedName>
        <fullName evidence="2">M23 family metallopeptidase</fullName>
    </submittedName>
</protein>
<name>A0A8J6XRT6_9BACT</name>
<accession>A0A8J6XRT6</accession>
<dbReference type="PANTHER" id="PTHR21666">
    <property type="entry name" value="PEPTIDASE-RELATED"/>
    <property type="match status" value="1"/>
</dbReference>
<dbReference type="SUPFAM" id="SSF51261">
    <property type="entry name" value="Duplicated hybrid motif"/>
    <property type="match status" value="1"/>
</dbReference>
<dbReference type="InterPro" id="IPR011055">
    <property type="entry name" value="Dup_hybrid_motif"/>
</dbReference>
<dbReference type="PANTHER" id="PTHR21666:SF270">
    <property type="entry name" value="MUREIN HYDROLASE ACTIVATOR ENVC"/>
    <property type="match status" value="1"/>
</dbReference>
<proteinExistence type="predicted"/>
<dbReference type="GO" id="GO:0004222">
    <property type="term" value="F:metalloendopeptidase activity"/>
    <property type="evidence" value="ECO:0007669"/>
    <property type="project" value="TreeGrafter"/>
</dbReference>
<dbReference type="InterPro" id="IPR016047">
    <property type="entry name" value="M23ase_b-sheet_dom"/>
</dbReference>
<feature type="domain" description="M23ase beta-sheet core" evidence="1">
    <location>
        <begin position="192"/>
        <end position="286"/>
    </location>
</feature>
<evidence type="ECO:0000313" key="2">
    <source>
        <dbReference type="EMBL" id="MBD3866648.1"/>
    </source>
</evidence>
<evidence type="ECO:0000313" key="3">
    <source>
        <dbReference type="Proteomes" id="UP000648239"/>
    </source>
</evidence>
<comment type="caution">
    <text evidence="2">The sequence shown here is derived from an EMBL/GenBank/DDBJ whole genome shotgun (WGS) entry which is preliminary data.</text>
</comment>